<dbReference type="Pfam" id="PF08545">
    <property type="entry name" value="ACP_syn_III"/>
    <property type="match status" value="1"/>
</dbReference>
<dbReference type="GO" id="GO:0004315">
    <property type="term" value="F:3-oxoacyl-[acyl-carrier-protein] synthase activity"/>
    <property type="evidence" value="ECO:0007669"/>
    <property type="project" value="InterPro"/>
</dbReference>
<evidence type="ECO:0000313" key="3">
    <source>
        <dbReference type="Proteomes" id="UP000229970"/>
    </source>
</evidence>
<dbReference type="PANTHER" id="PTHR34069:SF2">
    <property type="entry name" value="BETA-KETOACYL-[ACYL-CARRIER-PROTEIN] SYNTHASE III"/>
    <property type="match status" value="1"/>
</dbReference>
<dbReference type="Proteomes" id="UP000229970">
    <property type="component" value="Unassembled WGS sequence"/>
</dbReference>
<evidence type="ECO:0000313" key="2">
    <source>
        <dbReference type="EMBL" id="PIT43768.1"/>
    </source>
</evidence>
<dbReference type="SUPFAM" id="SSF53901">
    <property type="entry name" value="Thiolase-like"/>
    <property type="match status" value="1"/>
</dbReference>
<accession>A0A2N9XB77</accession>
<dbReference type="Gene3D" id="3.40.47.10">
    <property type="match status" value="1"/>
</dbReference>
<dbReference type="PANTHER" id="PTHR34069">
    <property type="entry name" value="3-OXOACYL-[ACYL-CARRIER-PROTEIN] SYNTHASE 3"/>
    <property type="match status" value="1"/>
</dbReference>
<comment type="caution">
    <text evidence="2">The sequence shown here is derived from an EMBL/GenBank/DDBJ whole genome shotgun (WGS) entry which is preliminary data.</text>
</comment>
<dbReference type="GO" id="GO:0044550">
    <property type="term" value="P:secondary metabolite biosynthetic process"/>
    <property type="evidence" value="ECO:0007669"/>
    <property type="project" value="TreeGrafter"/>
</dbReference>
<organism evidence="2 3">
    <name type="scientific">Snodgrassella alvi</name>
    <dbReference type="NCBI Taxonomy" id="1196083"/>
    <lineage>
        <taxon>Bacteria</taxon>
        <taxon>Pseudomonadati</taxon>
        <taxon>Pseudomonadota</taxon>
        <taxon>Betaproteobacteria</taxon>
        <taxon>Neisseriales</taxon>
        <taxon>Neisseriaceae</taxon>
        <taxon>Snodgrassella</taxon>
    </lineage>
</organism>
<dbReference type="AlphaFoldDB" id="A0A2N9XB77"/>
<dbReference type="EMBL" id="MEIP01000030">
    <property type="protein sequence ID" value="PIT43768.1"/>
    <property type="molecule type" value="Genomic_DNA"/>
</dbReference>
<feature type="domain" description="Beta-ketoacyl-[acyl-carrier-protein] synthase III N-terminal" evidence="1">
    <location>
        <begin position="57"/>
        <end position="105"/>
    </location>
</feature>
<name>A0A2N9XB77_9NEIS</name>
<protein>
    <recommendedName>
        <fullName evidence="1">Beta-ketoacyl-[acyl-carrier-protein] synthase III N-terminal domain-containing protein</fullName>
    </recommendedName>
</protein>
<proteinExistence type="predicted"/>
<dbReference type="RefSeq" id="WP_218966185.1">
    <property type="nucleotide sequence ID" value="NZ_MEIP01000030.1"/>
</dbReference>
<reference evidence="2 3" key="1">
    <citation type="journal article" date="2017" name="MBio">
        <title>Type VI secretion-mediated competition in the bee gut microbiome.</title>
        <authorList>
            <person name="Steele M.I."/>
            <person name="Kwong W.K."/>
            <person name="Powell J.E."/>
            <person name="Whiteley M."/>
            <person name="Moran N.A."/>
        </authorList>
    </citation>
    <scope>NUCLEOTIDE SEQUENCE [LARGE SCALE GENOMIC DNA]</scope>
    <source>
        <strain evidence="2 3">Ruf1-X</strain>
    </source>
</reference>
<dbReference type="InterPro" id="IPR016039">
    <property type="entry name" value="Thiolase-like"/>
</dbReference>
<evidence type="ECO:0000259" key="1">
    <source>
        <dbReference type="Pfam" id="PF08545"/>
    </source>
</evidence>
<dbReference type="InterPro" id="IPR013751">
    <property type="entry name" value="ACP_syn_III_N"/>
</dbReference>
<dbReference type="GO" id="GO:0006633">
    <property type="term" value="P:fatty acid biosynthetic process"/>
    <property type="evidence" value="ECO:0007669"/>
    <property type="project" value="InterPro"/>
</dbReference>
<sequence length="114" mass="12313">MTAQNSGRVAMPLKILSTGAAVPAKCMTSSELDRRFNKPDGYVQRQISDLPQHIASFDINNSCIGLMTALEMAACLLNQVVYRRIAIVAADLVSRGLNWDDEESALTGRGVICG</sequence>
<gene>
    <name evidence="2" type="ORF">BHC46_12240</name>
</gene>